<accession>A0AAW1DS21</accession>
<name>A0AAW1DS21_9HEMI</name>
<dbReference type="InterPro" id="IPR036378">
    <property type="entry name" value="FAS1_dom_sf"/>
</dbReference>
<dbReference type="SUPFAM" id="SSF82153">
    <property type="entry name" value="FAS1 domain"/>
    <property type="match status" value="3"/>
</dbReference>
<keyword evidence="3" id="KW-1185">Reference proteome</keyword>
<dbReference type="Gene3D" id="2.30.180.10">
    <property type="entry name" value="FAS1 domain"/>
    <property type="match status" value="3"/>
</dbReference>
<dbReference type="EMBL" id="JAPXFL010000001">
    <property type="protein sequence ID" value="KAK9511350.1"/>
    <property type="molecule type" value="Genomic_DNA"/>
</dbReference>
<organism evidence="2 3">
    <name type="scientific">Rhynocoris fuscipes</name>
    <dbReference type="NCBI Taxonomy" id="488301"/>
    <lineage>
        <taxon>Eukaryota</taxon>
        <taxon>Metazoa</taxon>
        <taxon>Ecdysozoa</taxon>
        <taxon>Arthropoda</taxon>
        <taxon>Hexapoda</taxon>
        <taxon>Insecta</taxon>
        <taxon>Pterygota</taxon>
        <taxon>Neoptera</taxon>
        <taxon>Paraneoptera</taxon>
        <taxon>Hemiptera</taxon>
        <taxon>Heteroptera</taxon>
        <taxon>Panheteroptera</taxon>
        <taxon>Cimicomorpha</taxon>
        <taxon>Reduviidae</taxon>
        <taxon>Harpactorinae</taxon>
        <taxon>Harpactorini</taxon>
        <taxon>Rhynocoris</taxon>
    </lineage>
</organism>
<dbReference type="PROSITE" id="PS50213">
    <property type="entry name" value="FAS1"/>
    <property type="match status" value="3"/>
</dbReference>
<dbReference type="GO" id="GO:0031012">
    <property type="term" value="C:extracellular matrix"/>
    <property type="evidence" value="ECO:0007669"/>
    <property type="project" value="TreeGrafter"/>
</dbReference>
<reference evidence="2 3" key="1">
    <citation type="submission" date="2022-12" db="EMBL/GenBank/DDBJ databases">
        <title>Chromosome-level genome assembly of true bugs.</title>
        <authorList>
            <person name="Ma L."/>
            <person name="Li H."/>
        </authorList>
    </citation>
    <scope>NUCLEOTIDE SEQUENCE [LARGE SCALE GENOMIC DNA]</scope>
    <source>
        <strain evidence="2">Lab_2022b</strain>
    </source>
</reference>
<dbReference type="GO" id="GO:0005615">
    <property type="term" value="C:extracellular space"/>
    <property type="evidence" value="ECO:0007669"/>
    <property type="project" value="TreeGrafter"/>
</dbReference>
<dbReference type="SMART" id="SM00554">
    <property type="entry name" value="FAS1"/>
    <property type="match status" value="2"/>
</dbReference>
<protein>
    <recommendedName>
        <fullName evidence="1">FAS1 domain-containing protein</fullName>
    </recommendedName>
</protein>
<dbReference type="GO" id="GO:0050839">
    <property type="term" value="F:cell adhesion molecule binding"/>
    <property type="evidence" value="ECO:0007669"/>
    <property type="project" value="TreeGrafter"/>
</dbReference>
<feature type="domain" description="FAS1" evidence="1">
    <location>
        <begin position="1"/>
        <end position="88"/>
    </location>
</feature>
<dbReference type="Proteomes" id="UP001461498">
    <property type="component" value="Unassembled WGS sequence"/>
</dbReference>
<proteinExistence type="predicted"/>
<gene>
    <name evidence="2" type="ORF">O3M35_000018</name>
</gene>
<comment type="caution">
    <text evidence="2">The sequence shown here is derived from an EMBL/GenBank/DDBJ whole genome shotgun (WGS) entry which is preliminary data.</text>
</comment>
<dbReference type="GO" id="GO:0007155">
    <property type="term" value="P:cell adhesion"/>
    <property type="evidence" value="ECO:0007669"/>
    <property type="project" value="TreeGrafter"/>
</dbReference>
<dbReference type="Pfam" id="PF02469">
    <property type="entry name" value="Fasciclin"/>
    <property type="match status" value="3"/>
</dbReference>
<dbReference type="PANTHER" id="PTHR10900">
    <property type="entry name" value="PERIOSTIN-RELATED"/>
    <property type="match status" value="1"/>
</dbReference>
<feature type="domain" description="FAS1" evidence="1">
    <location>
        <begin position="95"/>
        <end position="226"/>
    </location>
</feature>
<evidence type="ECO:0000313" key="3">
    <source>
        <dbReference type="Proteomes" id="UP001461498"/>
    </source>
</evidence>
<dbReference type="AlphaFoldDB" id="A0AAW1DS21"/>
<evidence type="ECO:0000313" key="2">
    <source>
        <dbReference type="EMBL" id="KAK9511350.1"/>
    </source>
</evidence>
<feature type="domain" description="FAS1" evidence="1">
    <location>
        <begin position="230"/>
        <end position="313"/>
    </location>
</feature>
<evidence type="ECO:0000259" key="1">
    <source>
        <dbReference type="PROSITE" id="PS50213"/>
    </source>
</evidence>
<dbReference type="InterPro" id="IPR000782">
    <property type="entry name" value="FAS1_domain"/>
</dbReference>
<dbReference type="InterPro" id="IPR050904">
    <property type="entry name" value="Adhesion/Biosynth-related"/>
</dbReference>
<dbReference type="GO" id="GO:0030198">
    <property type="term" value="P:extracellular matrix organization"/>
    <property type="evidence" value="ECO:0007669"/>
    <property type="project" value="TreeGrafter"/>
</dbReference>
<sequence>MQVAEGNMRHFLERSTAQLDNLINYHTLNKRLTSDEFEADMMVNTRFAGNKIRLNKFSSWINTVNCVSITNKDNEASNGIVHIIDSVLNPDSSPQRNVADILLQDGRFTRFTYAMENTGISRALRRSKDAVTILAPTDNAFQKLQSSTLQNLLNDDKAGEALIKNHILPHTLCLPAVIGQHKLKAESNEKLSFNCSTKGVSIGQNITLKEFMTADNGVVYVIDEVMFPTRANNLLKLLEDEKLNTFLKLMKFTKVDETFEQAGDYTLFVPNEESMLNMDATKLKELMENRVKARQFVLHHAVQGKFKNPRNLR</sequence>
<dbReference type="PANTHER" id="PTHR10900:SF114">
    <property type="entry name" value="FAS1 DOMAIN-CONTAINING PROTEIN"/>
    <property type="match status" value="1"/>
</dbReference>